<evidence type="ECO:0000313" key="2">
    <source>
        <dbReference type="Proteomes" id="UP000189966"/>
    </source>
</evidence>
<name>A0A1T5HX05_9GAMM</name>
<dbReference type="AlphaFoldDB" id="A0A1T5HX05"/>
<dbReference type="EMBL" id="FUZI01000001">
    <property type="protein sequence ID" value="SKC31236.1"/>
    <property type="molecule type" value="Genomic_DNA"/>
</dbReference>
<gene>
    <name evidence="1" type="ORF">CZ809_00714</name>
</gene>
<sequence>MQPATINRIVLILWQSLSMRQKYGARTSYFLEVANIKYQDAIWLHLDIFIIFEVLQLSRLVEQHLINIAPCLALVGFDLEVVVHVYH</sequence>
<accession>A0A1T5HX05</accession>
<evidence type="ECO:0000313" key="1">
    <source>
        <dbReference type="EMBL" id="SKC31236.1"/>
    </source>
</evidence>
<organism evidence="1 2">
    <name type="scientific">Photobacterium piscicola</name>
    <dbReference type="NCBI Taxonomy" id="1378299"/>
    <lineage>
        <taxon>Bacteria</taxon>
        <taxon>Pseudomonadati</taxon>
        <taxon>Pseudomonadota</taxon>
        <taxon>Gammaproteobacteria</taxon>
        <taxon>Vibrionales</taxon>
        <taxon>Vibrionaceae</taxon>
        <taxon>Photobacterium</taxon>
    </lineage>
</organism>
<reference evidence="1 2" key="1">
    <citation type="submission" date="2017-02" db="EMBL/GenBank/DDBJ databases">
        <authorList>
            <person name="Peterson S.W."/>
        </authorList>
    </citation>
    <scope>NUCLEOTIDE SEQUENCE [LARGE SCALE GENOMIC DNA]</scope>
    <source>
        <strain evidence="2">type strain: NCCB 100098</strain>
    </source>
</reference>
<proteinExistence type="predicted"/>
<protein>
    <submittedName>
        <fullName evidence="1">Uncharacterized protein</fullName>
    </submittedName>
</protein>
<dbReference type="Proteomes" id="UP000189966">
    <property type="component" value="Unassembled WGS sequence"/>
</dbReference>